<dbReference type="Pfam" id="PF11937">
    <property type="entry name" value="DUF3455"/>
    <property type="match status" value="1"/>
</dbReference>
<comment type="caution">
    <text evidence="3">The sequence shown here is derived from an EMBL/GenBank/DDBJ whole genome shotgun (WGS) entry which is preliminary data.</text>
</comment>
<protein>
    <recommendedName>
        <fullName evidence="5">Malate dehydrogenase</fullName>
    </recommendedName>
</protein>
<dbReference type="AlphaFoldDB" id="A0A8H8U3V9"/>
<reference evidence="3 4" key="1">
    <citation type="submission" date="2018-05" db="EMBL/GenBank/DDBJ databases">
        <title>Genome sequencing and assembly of the regulated plant pathogen Lachnellula willkommii and related sister species for the development of diagnostic species identification markers.</title>
        <authorList>
            <person name="Giroux E."/>
            <person name="Bilodeau G."/>
        </authorList>
    </citation>
    <scope>NUCLEOTIDE SEQUENCE [LARGE SCALE GENOMIC DNA]</scope>
    <source>
        <strain evidence="3 4">CBS 185.66</strain>
    </source>
</reference>
<dbReference type="PANTHER" id="PTHR35567:SF3">
    <property type="entry name" value="MALATE DEHYDROGENASE"/>
    <property type="match status" value="1"/>
</dbReference>
<dbReference type="GeneID" id="41981230"/>
<organism evidence="3 4">
    <name type="scientific">Lachnellula hyalina</name>
    <dbReference type="NCBI Taxonomy" id="1316788"/>
    <lineage>
        <taxon>Eukaryota</taxon>
        <taxon>Fungi</taxon>
        <taxon>Dikarya</taxon>
        <taxon>Ascomycota</taxon>
        <taxon>Pezizomycotina</taxon>
        <taxon>Leotiomycetes</taxon>
        <taxon>Helotiales</taxon>
        <taxon>Lachnaceae</taxon>
        <taxon>Lachnellula</taxon>
    </lineage>
</organism>
<dbReference type="PANTHER" id="PTHR35567">
    <property type="entry name" value="MALATE DEHYDROGENASE (AFU_ORTHOLOGUE AFUA_2G13800)"/>
    <property type="match status" value="1"/>
</dbReference>
<name>A0A8H8U3V9_9HELO</name>
<sequence>MPSMSTILKGLTLASILSLATASPFAAPPRPSLECKSAAATPTGAAPTIPTSGNTPDLPSTTLSLVYVAVGRGTQNYTCLAAGANSTATGAIATLFDATSLAYANISAVHAIPPIAVNQAVPSGSLDSSSGPLSVLGNHFFDASGTPTFNLSAANKILFAAKTGDVKAPATSSKGPAGTGAVDWLSLTAKPAPYVSDGVSLVYRVETAGGVAPACTAAGTQTVQYAAEYWFYD</sequence>
<feature type="compositionally biased region" description="Low complexity" evidence="1">
    <location>
        <begin position="38"/>
        <end position="51"/>
    </location>
</feature>
<dbReference type="OrthoDB" id="1859733at2759"/>
<dbReference type="InterPro" id="IPR021851">
    <property type="entry name" value="DUF3455"/>
</dbReference>
<evidence type="ECO:0000313" key="3">
    <source>
        <dbReference type="EMBL" id="TVY29577.1"/>
    </source>
</evidence>
<gene>
    <name evidence="3" type="ORF">LHYA1_G001032</name>
</gene>
<feature type="signal peptide" evidence="2">
    <location>
        <begin position="1"/>
        <end position="22"/>
    </location>
</feature>
<feature type="chain" id="PRO_5034749140" description="Malate dehydrogenase" evidence="2">
    <location>
        <begin position="23"/>
        <end position="233"/>
    </location>
</feature>
<evidence type="ECO:0008006" key="5">
    <source>
        <dbReference type="Google" id="ProtNLM"/>
    </source>
</evidence>
<dbReference type="Proteomes" id="UP000431533">
    <property type="component" value="Unassembled WGS sequence"/>
</dbReference>
<dbReference type="RefSeq" id="XP_031008364.1">
    <property type="nucleotide sequence ID" value="XM_031146019.1"/>
</dbReference>
<feature type="region of interest" description="Disordered" evidence="1">
    <location>
        <begin position="26"/>
        <end position="57"/>
    </location>
</feature>
<keyword evidence="4" id="KW-1185">Reference proteome</keyword>
<evidence type="ECO:0000313" key="4">
    <source>
        <dbReference type="Proteomes" id="UP000431533"/>
    </source>
</evidence>
<keyword evidence="2" id="KW-0732">Signal</keyword>
<proteinExistence type="predicted"/>
<dbReference type="EMBL" id="QGMH01000016">
    <property type="protein sequence ID" value="TVY29577.1"/>
    <property type="molecule type" value="Genomic_DNA"/>
</dbReference>
<evidence type="ECO:0000256" key="2">
    <source>
        <dbReference type="SAM" id="SignalP"/>
    </source>
</evidence>
<accession>A0A8H8U3V9</accession>
<evidence type="ECO:0000256" key="1">
    <source>
        <dbReference type="SAM" id="MobiDB-lite"/>
    </source>
</evidence>